<dbReference type="NCBIfam" id="NF037995">
    <property type="entry name" value="TRAP_S1"/>
    <property type="match status" value="1"/>
</dbReference>
<evidence type="ECO:0000256" key="4">
    <source>
        <dbReference type="SAM" id="Phobius"/>
    </source>
</evidence>
<feature type="binding site" evidence="3">
    <location>
        <position position="237"/>
    </location>
    <ligand>
        <name>substrate</name>
    </ligand>
</feature>
<dbReference type="CDD" id="cd13604">
    <property type="entry name" value="PBP2_TRAP_ketoacid_lactate_like"/>
    <property type="match status" value="1"/>
</dbReference>
<dbReference type="GO" id="GO:0031317">
    <property type="term" value="C:tripartite ATP-independent periplasmic transporter complex"/>
    <property type="evidence" value="ECO:0007669"/>
    <property type="project" value="InterPro"/>
</dbReference>
<dbReference type="InterPro" id="IPR018389">
    <property type="entry name" value="DctP_fam"/>
</dbReference>
<reference evidence="5" key="1">
    <citation type="submission" date="2021-02" db="EMBL/GenBank/DDBJ databases">
        <title>PHA producing bacteria isolated from coastal sediment in Guangdong, Shenzhen.</title>
        <authorList>
            <person name="Zheng W."/>
            <person name="Yu S."/>
            <person name="Huang Y."/>
        </authorList>
    </citation>
    <scope>NUCLEOTIDE SEQUENCE</scope>
    <source>
        <strain evidence="5">TN14-10</strain>
    </source>
</reference>
<accession>A0A939DFM9</accession>
<name>A0A939DFM9_9GAMM</name>
<dbReference type="Proteomes" id="UP000664303">
    <property type="component" value="Unassembled WGS sequence"/>
</dbReference>
<proteinExistence type="predicted"/>
<dbReference type="Pfam" id="PF03480">
    <property type="entry name" value="DctP"/>
    <property type="match status" value="1"/>
</dbReference>
<keyword evidence="3" id="KW-0479">Metal-binding</keyword>
<dbReference type="PIRSF" id="PIRSF039026">
    <property type="entry name" value="SiaP"/>
    <property type="match status" value="1"/>
</dbReference>
<keyword evidence="6" id="KW-1185">Reference proteome</keyword>
<keyword evidence="4" id="KW-0472">Membrane</keyword>
<dbReference type="Gene3D" id="3.40.190.170">
    <property type="entry name" value="Bacterial extracellular solute-binding protein, family 7"/>
    <property type="match status" value="1"/>
</dbReference>
<evidence type="ECO:0000256" key="2">
    <source>
        <dbReference type="PIRSR" id="PIRSR039026-1"/>
    </source>
</evidence>
<keyword evidence="1" id="KW-0732">Signal</keyword>
<dbReference type="AlphaFoldDB" id="A0A939DFM9"/>
<dbReference type="InterPro" id="IPR026289">
    <property type="entry name" value="SBP_TakP-like"/>
</dbReference>
<feature type="transmembrane region" description="Helical" evidence="4">
    <location>
        <begin position="12"/>
        <end position="30"/>
    </location>
</feature>
<feature type="binding site" evidence="2">
    <location>
        <position position="179"/>
    </location>
    <ligand>
        <name>substrate</name>
    </ligand>
</feature>
<dbReference type="Gene3D" id="3.40.190.10">
    <property type="entry name" value="Periplasmic binding protein-like II"/>
    <property type="match status" value="1"/>
</dbReference>
<keyword evidence="4" id="KW-0812">Transmembrane</keyword>
<evidence type="ECO:0000256" key="3">
    <source>
        <dbReference type="PIRSR" id="PIRSR039026-2"/>
    </source>
</evidence>
<evidence type="ECO:0000256" key="1">
    <source>
        <dbReference type="ARBA" id="ARBA00022729"/>
    </source>
</evidence>
<keyword evidence="4" id="KW-1133">Transmembrane helix</keyword>
<evidence type="ECO:0000313" key="6">
    <source>
        <dbReference type="Proteomes" id="UP000664303"/>
    </source>
</evidence>
<sequence length="390" mass="42644">MTTATTTTRYTPAIILLLVAALVAVIGLWATERGGLPRDGGGAVASDSGPRQAEYHWKIVTTWPKNLPGLGTGPEKFARHITEMSGGRLTARVYGAGEIVPAFEVFDAVSQGVADAGHGASYYWKGKIPSSVFFTAIPFGMNAQEMNAWFHYGGGLELWQEVYAGFNILPLSGGSTGVQMAGWFNREIRSVEDLKGLKMRIPGMAGDVFTRAGGTSVRIPGGEVYTSLQTGVIDAAEWVGPYNDLALGLHEVAKYYYYPGWHEPGAMLEFVVNRDSLRALPEDLQAIVKVAARAANQDMLDEFTARNNTALRELVNAHDVQLRRLPDDVLKALYQASEEVMRELVENDPMAARVNASYQAFYDDVRAYHHISEQAYINARDVVLPPSSPE</sequence>
<dbReference type="GO" id="GO:0055085">
    <property type="term" value="P:transmembrane transport"/>
    <property type="evidence" value="ECO:0007669"/>
    <property type="project" value="InterPro"/>
</dbReference>
<feature type="binding site" evidence="3">
    <location>
        <position position="238"/>
    </location>
    <ligand>
        <name>Na(+)</name>
        <dbReference type="ChEBI" id="CHEBI:29101"/>
    </ligand>
</feature>
<dbReference type="GO" id="GO:0046872">
    <property type="term" value="F:metal ion binding"/>
    <property type="evidence" value="ECO:0007669"/>
    <property type="project" value="UniProtKB-KW"/>
</dbReference>
<feature type="binding site" evidence="3">
    <location>
        <position position="263"/>
    </location>
    <ligand>
        <name>substrate</name>
    </ligand>
</feature>
<dbReference type="EMBL" id="JAFKCZ010000007">
    <property type="protein sequence ID" value="MBN7797233.1"/>
    <property type="molecule type" value="Genomic_DNA"/>
</dbReference>
<evidence type="ECO:0000313" key="5">
    <source>
        <dbReference type="EMBL" id="MBN7797233.1"/>
    </source>
</evidence>
<dbReference type="InterPro" id="IPR038404">
    <property type="entry name" value="TRAP_DctP_sf"/>
</dbReference>
<feature type="binding site" evidence="2">
    <location>
        <position position="200"/>
    </location>
    <ligand>
        <name>substrate</name>
    </ligand>
</feature>
<gene>
    <name evidence="5" type="ORF">JYP50_11550</name>
</gene>
<dbReference type="RefSeq" id="WP_206560671.1">
    <property type="nucleotide sequence ID" value="NZ_JAFKCZ010000007.1"/>
</dbReference>
<dbReference type="PANTHER" id="PTHR33376:SF5">
    <property type="entry name" value="EXTRACYTOPLASMIC SOLUTE RECEPTOR PROTEIN"/>
    <property type="match status" value="1"/>
</dbReference>
<protein>
    <submittedName>
        <fullName evidence="5">TRAP transporter substrate-binding protein</fullName>
    </submittedName>
</protein>
<comment type="caution">
    <text evidence="5">The sequence shown here is derived from an EMBL/GenBank/DDBJ whole genome shotgun (WGS) entry which is preliminary data.</text>
</comment>
<dbReference type="PANTHER" id="PTHR33376">
    <property type="match status" value="1"/>
</dbReference>
<organism evidence="5 6">
    <name type="scientific">Parahaliea mediterranea</name>
    <dbReference type="NCBI Taxonomy" id="651086"/>
    <lineage>
        <taxon>Bacteria</taxon>
        <taxon>Pseudomonadati</taxon>
        <taxon>Pseudomonadota</taxon>
        <taxon>Gammaproteobacteria</taxon>
        <taxon>Cellvibrionales</taxon>
        <taxon>Halieaceae</taxon>
        <taxon>Parahaliea</taxon>
    </lineage>
</organism>